<accession>A0ABS8UX87</accession>
<sequence length="104" mass="10642">MVSSMLSTLSATRYSQLNKTVSVGARGLVAAGVIVACDAVKVVVVSTSMAEDSTSGIYPSPICAGIAPGVPSSGTSKNREAQDIDCCEPPLAIRFDSSQTLEMS</sequence>
<organism evidence="1 2">
    <name type="scientific">Datura stramonium</name>
    <name type="common">Jimsonweed</name>
    <name type="synonym">Common thornapple</name>
    <dbReference type="NCBI Taxonomy" id="4076"/>
    <lineage>
        <taxon>Eukaryota</taxon>
        <taxon>Viridiplantae</taxon>
        <taxon>Streptophyta</taxon>
        <taxon>Embryophyta</taxon>
        <taxon>Tracheophyta</taxon>
        <taxon>Spermatophyta</taxon>
        <taxon>Magnoliopsida</taxon>
        <taxon>eudicotyledons</taxon>
        <taxon>Gunneridae</taxon>
        <taxon>Pentapetalae</taxon>
        <taxon>asterids</taxon>
        <taxon>lamiids</taxon>
        <taxon>Solanales</taxon>
        <taxon>Solanaceae</taxon>
        <taxon>Solanoideae</taxon>
        <taxon>Datureae</taxon>
        <taxon>Datura</taxon>
    </lineage>
</organism>
<reference evidence="1 2" key="1">
    <citation type="journal article" date="2021" name="BMC Genomics">
        <title>Datura genome reveals duplications of psychoactive alkaloid biosynthetic genes and high mutation rate following tissue culture.</title>
        <authorList>
            <person name="Rajewski A."/>
            <person name="Carter-House D."/>
            <person name="Stajich J."/>
            <person name="Litt A."/>
        </authorList>
    </citation>
    <scope>NUCLEOTIDE SEQUENCE [LARGE SCALE GENOMIC DNA]</scope>
    <source>
        <strain evidence="1">AR-01</strain>
    </source>
</reference>
<name>A0ABS8UX87_DATST</name>
<evidence type="ECO:0000313" key="2">
    <source>
        <dbReference type="Proteomes" id="UP000823775"/>
    </source>
</evidence>
<comment type="caution">
    <text evidence="1">The sequence shown here is derived from an EMBL/GenBank/DDBJ whole genome shotgun (WGS) entry which is preliminary data.</text>
</comment>
<gene>
    <name evidence="1" type="ORF">HAX54_022665</name>
</gene>
<protein>
    <submittedName>
        <fullName evidence="1">Uncharacterized protein</fullName>
    </submittedName>
</protein>
<proteinExistence type="predicted"/>
<dbReference type="Proteomes" id="UP000823775">
    <property type="component" value="Unassembled WGS sequence"/>
</dbReference>
<evidence type="ECO:0000313" key="1">
    <source>
        <dbReference type="EMBL" id="MCD9638604.1"/>
    </source>
</evidence>
<dbReference type="EMBL" id="JACEIK010002739">
    <property type="protein sequence ID" value="MCD9638604.1"/>
    <property type="molecule type" value="Genomic_DNA"/>
</dbReference>
<keyword evidence="2" id="KW-1185">Reference proteome</keyword>